<evidence type="ECO:0000256" key="3">
    <source>
        <dbReference type="ARBA" id="ARBA00022989"/>
    </source>
</evidence>
<keyword evidence="3 5" id="KW-1133">Transmembrane helix</keyword>
<dbReference type="Gene3D" id="1.20.1250.20">
    <property type="entry name" value="MFS general substrate transporter like domains"/>
    <property type="match status" value="1"/>
</dbReference>
<sequence length="444" mass="48658">MNYEVNSQTIRITEFVDEQKIGRFIWTVVFIGFLCQLCDGYDLSAAAFAAIGIANEFGIERHALAPLFSVGLFGMLFGALGFGYIGDRWGRRVAVLSAALLCSAFTLLSATAESFFTLMVFRFFTGIALGGLPANTVALTAEYAPQRKRSLLITMMFVGMTFGGALPGQLGSVIHPAQWRLIFTIGGLAPLATAFLAYFFLPESIKFLVVRNPHDPQIVKLARRIRPELNIPVDPRFQIHHLAEKKFHVGQLFEGNLRIITPLIWVMSITNLFANFFMNSWMPTLLHSLGMNPHQAEHAASMYYLGGVLGGLLMSLMLDRGRLWVVPLYMALGAVAALFLGQQTHSVTLALGVFAIGLFILGTQSGTNALMAVCYPTQIRASGTGWAHGLGRFGAMAGPLTGGQLIRMHVHMAQIFWAPAIMSIIGCLATIWLSRAARHRFPKT</sequence>
<feature type="transmembrane region" description="Helical" evidence="5">
    <location>
        <begin position="259"/>
        <end position="278"/>
    </location>
</feature>
<dbReference type="Pfam" id="PF07690">
    <property type="entry name" value="MFS_1"/>
    <property type="match status" value="2"/>
</dbReference>
<dbReference type="PROSITE" id="PS50850">
    <property type="entry name" value="MFS"/>
    <property type="match status" value="1"/>
</dbReference>
<feature type="transmembrane region" description="Helical" evidence="5">
    <location>
        <begin position="151"/>
        <end position="169"/>
    </location>
</feature>
<proteinExistence type="predicted"/>
<feature type="transmembrane region" description="Helical" evidence="5">
    <location>
        <begin position="24"/>
        <end position="51"/>
    </location>
</feature>
<organism evidence="7 8">
    <name type="scientific">Paraburkholderia fynbosensis</name>
    <dbReference type="NCBI Taxonomy" id="1200993"/>
    <lineage>
        <taxon>Bacteria</taxon>
        <taxon>Pseudomonadati</taxon>
        <taxon>Pseudomonadota</taxon>
        <taxon>Betaproteobacteria</taxon>
        <taxon>Burkholderiales</taxon>
        <taxon>Burkholderiaceae</taxon>
        <taxon>Paraburkholderia</taxon>
    </lineage>
</organism>
<evidence type="ECO:0000256" key="2">
    <source>
        <dbReference type="ARBA" id="ARBA00022692"/>
    </source>
</evidence>
<dbReference type="GO" id="GO:0005886">
    <property type="term" value="C:plasma membrane"/>
    <property type="evidence" value="ECO:0007669"/>
    <property type="project" value="TreeGrafter"/>
</dbReference>
<protein>
    <submittedName>
        <fullName evidence="7">4-hydroxybenzoate transporter PcaK</fullName>
    </submittedName>
</protein>
<dbReference type="InterPro" id="IPR036259">
    <property type="entry name" value="MFS_trans_sf"/>
</dbReference>
<keyword evidence="4 5" id="KW-0472">Membrane</keyword>
<gene>
    <name evidence="7" type="primary">pcaK_2</name>
    <name evidence="7" type="ORF">LMG27177_00353</name>
</gene>
<evidence type="ECO:0000256" key="4">
    <source>
        <dbReference type="ARBA" id="ARBA00023136"/>
    </source>
</evidence>
<feature type="transmembrane region" description="Helical" evidence="5">
    <location>
        <begin position="181"/>
        <end position="201"/>
    </location>
</feature>
<feature type="domain" description="Major facilitator superfamily (MFS) profile" evidence="6">
    <location>
        <begin position="28"/>
        <end position="438"/>
    </location>
</feature>
<dbReference type="PANTHER" id="PTHR23508:SF10">
    <property type="entry name" value="CARBOXYLIC ACID TRANSPORTER PROTEIN HOMOLOG"/>
    <property type="match status" value="1"/>
</dbReference>
<dbReference type="EMBL" id="CADIKI010000001">
    <property type="protein sequence ID" value="CAB3777348.1"/>
    <property type="molecule type" value="Genomic_DNA"/>
</dbReference>
<dbReference type="AlphaFoldDB" id="A0A6J5FFI0"/>
<evidence type="ECO:0000256" key="5">
    <source>
        <dbReference type="SAM" id="Phobius"/>
    </source>
</evidence>
<name>A0A6J5FFI0_9BURK</name>
<feature type="transmembrane region" description="Helical" evidence="5">
    <location>
        <begin position="298"/>
        <end position="316"/>
    </location>
</feature>
<feature type="transmembrane region" description="Helical" evidence="5">
    <location>
        <begin position="63"/>
        <end position="86"/>
    </location>
</feature>
<dbReference type="InterPro" id="IPR011701">
    <property type="entry name" value="MFS"/>
</dbReference>
<dbReference type="InterPro" id="IPR020846">
    <property type="entry name" value="MFS_dom"/>
</dbReference>
<keyword evidence="2 5" id="KW-0812">Transmembrane</keyword>
<feature type="transmembrane region" description="Helical" evidence="5">
    <location>
        <begin position="323"/>
        <end position="340"/>
    </location>
</feature>
<dbReference type="PANTHER" id="PTHR23508">
    <property type="entry name" value="CARBOXYLIC ACID TRANSPORTER PROTEIN HOMOLOG"/>
    <property type="match status" value="1"/>
</dbReference>
<evidence type="ECO:0000313" key="7">
    <source>
        <dbReference type="EMBL" id="CAB3777348.1"/>
    </source>
</evidence>
<evidence type="ECO:0000256" key="1">
    <source>
        <dbReference type="ARBA" id="ARBA00004141"/>
    </source>
</evidence>
<feature type="transmembrane region" description="Helical" evidence="5">
    <location>
        <begin position="346"/>
        <end position="363"/>
    </location>
</feature>
<evidence type="ECO:0000313" key="8">
    <source>
        <dbReference type="Proteomes" id="UP000494252"/>
    </source>
</evidence>
<evidence type="ECO:0000259" key="6">
    <source>
        <dbReference type="PROSITE" id="PS50850"/>
    </source>
</evidence>
<comment type="subcellular location">
    <subcellularLocation>
        <location evidence="1">Membrane</location>
        <topology evidence="1">Multi-pass membrane protein</topology>
    </subcellularLocation>
</comment>
<feature type="transmembrane region" description="Helical" evidence="5">
    <location>
        <begin position="93"/>
        <end position="112"/>
    </location>
</feature>
<dbReference type="GO" id="GO:0046943">
    <property type="term" value="F:carboxylic acid transmembrane transporter activity"/>
    <property type="evidence" value="ECO:0007669"/>
    <property type="project" value="TreeGrafter"/>
</dbReference>
<reference evidence="7 8" key="1">
    <citation type="submission" date="2020-04" db="EMBL/GenBank/DDBJ databases">
        <authorList>
            <person name="De Canck E."/>
        </authorList>
    </citation>
    <scope>NUCLEOTIDE SEQUENCE [LARGE SCALE GENOMIC DNA]</scope>
    <source>
        <strain evidence="7 8">LMG 27177</strain>
    </source>
</reference>
<feature type="transmembrane region" description="Helical" evidence="5">
    <location>
        <begin position="118"/>
        <end position="139"/>
    </location>
</feature>
<dbReference type="InterPro" id="IPR005829">
    <property type="entry name" value="Sugar_transporter_CS"/>
</dbReference>
<feature type="transmembrane region" description="Helical" evidence="5">
    <location>
        <begin position="415"/>
        <end position="434"/>
    </location>
</feature>
<dbReference type="SUPFAM" id="SSF103473">
    <property type="entry name" value="MFS general substrate transporter"/>
    <property type="match status" value="1"/>
</dbReference>
<dbReference type="PROSITE" id="PS00217">
    <property type="entry name" value="SUGAR_TRANSPORT_2"/>
    <property type="match status" value="1"/>
</dbReference>
<keyword evidence="8" id="KW-1185">Reference proteome</keyword>
<dbReference type="Proteomes" id="UP000494252">
    <property type="component" value="Unassembled WGS sequence"/>
</dbReference>
<dbReference type="RefSeq" id="WP_175157798.1">
    <property type="nucleotide sequence ID" value="NZ_CADIKI010000001.1"/>
</dbReference>
<accession>A0A6J5FFI0</accession>